<evidence type="ECO:0000313" key="2">
    <source>
        <dbReference type="Proteomes" id="UP001165190"/>
    </source>
</evidence>
<dbReference type="PANTHER" id="PTHR22100">
    <property type="entry name" value="WINGS APART-LIKE PROTEIN HOMOLOG"/>
    <property type="match status" value="1"/>
</dbReference>
<dbReference type="InterPro" id="IPR039874">
    <property type="entry name" value="WAPL"/>
</dbReference>
<keyword evidence="2" id="KW-1185">Reference proteome</keyword>
<dbReference type="EMBL" id="BSYR01000069">
    <property type="protein sequence ID" value="GMJ14667.1"/>
    <property type="molecule type" value="Genomic_DNA"/>
</dbReference>
<dbReference type="OrthoDB" id="78088at2759"/>
<reference evidence="1" key="1">
    <citation type="submission" date="2023-05" db="EMBL/GenBank/DDBJ databases">
        <title>Genome and transcriptome analyses reveal genes involved in the formation of fine ridges on petal epidermal cells in Hibiscus trionum.</title>
        <authorList>
            <person name="Koshimizu S."/>
            <person name="Masuda S."/>
            <person name="Ishii T."/>
            <person name="Shirasu K."/>
            <person name="Hoshino A."/>
            <person name="Arita M."/>
        </authorList>
    </citation>
    <scope>NUCLEOTIDE SEQUENCE</scope>
    <source>
        <strain evidence="1">Hamamatsu line</strain>
    </source>
</reference>
<evidence type="ECO:0000313" key="1">
    <source>
        <dbReference type="EMBL" id="GMJ14667.1"/>
    </source>
</evidence>
<accession>A0A9W7MV31</accession>
<dbReference type="PANTHER" id="PTHR22100:SF13">
    <property type="entry name" value="WINGS APART-LIKE PROTEIN HOMOLOG"/>
    <property type="match status" value="1"/>
</dbReference>
<sequence length="317" mass="34723">MNLLCQGQDDHLLEPPCCIRFLIKILKPITPTAKENKTEKVGFKLLALLKDADISRYTTQVLDSTSAAIISKVEEILVSCKCNSMGFWTGTIGYSGLLLDCLLAAIKVLMNLTNDNLLGCQQIAASGALETLSTLIACHYPTFCSYLPRSSEMEVNSLTVELHNQKDRPLTDPELDFLVAILGLHVNLVETDEHNRSRLAAASVCLPNSKGLREGSPMDVIPLLCAIFLANQGEDDDGEILSWNDEAAMLQEEKEAEKMILEAYAALLLAFLSTESKSTRNAIANCLPKRSLSVLVPVLERFVVCVIQVPNLLTAKC</sequence>
<dbReference type="Proteomes" id="UP001165190">
    <property type="component" value="Unassembled WGS sequence"/>
</dbReference>
<dbReference type="AlphaFoldDB" id="A0A9W7MV31"/>
<proteinExistence type="predicted"/>
<comment type="caution">
    <text evidence="1">The sequence shown here is derived from an EMBL/GenBank/DDBJ whole genome shotgun (WGS) entry which is preliminary data.</text>
</comment>
<organism evidence="1 2">
    <name type="scientific">Hibiscus trionum</name>
    <name type="common">Flower of an hour</name>
    <dbReference type="NCBI Taxonomy" id="183268"/>
    <lineage>
        <taxon>Eukaryota</taxon>
        <taxon>Viridiplantae</taxon>
        <taxon>Streptophyta</taxon>
        <taxon>Embryophyta</taxon>
        <taxon>Tracheophyta</taxon>
        <taxon>Spermatophyta</taxon>
        <taxon>Magnoliopsida</taxon>
        <taxon>eudicotyledons</taxon>
        <taxon>Gunneridae</taxon>
        <taxon>Pentapetalae</taxon>
        <taxon>rosids</taxon>
        <taxon>malvids</taxon>
        <taxon>Malvales</taxon>
        <taxon>Malvaceae</taxon>
        <taxon>Malvoideae</taxon>
        <taxon>Hibiscus</taxon>
    </lineage>
</organism>
<gene>
    <name evidence="1" type="ORF">HRI_005135900</name>
</gene>
<dbReference type="InterPro" id="IPR011989">
    <property type="entry name" value="ARM-like"/>
</dbReference>
<protein>
    <submittedName>
        <fullName evidence="1">Wings apart-like protein 2</fullName>
    </submittedName>
</protein>
<dbReference type="Gene3D" id="1.25.10.10">
    <property type="entry name" value="Leucine-rich Repeat Variant"/>
    <property type="match status" value="1"/>
</dbReference>
<name>A0A9W7MV31_HIBTR</name>